<accession>A0A1M4X933</accession>
<dbReference type="STRING" id="112248.SAMN05444392_104206"/>
<organism evidence="1 2">
    <name type="scientific">Seinonella peptonophila</name>
    <dbReference type="NCBI Taxonomy" id="112248"/>
    <lineage>
        <taxon>Bacteria</taxon>
        <taxon>Bacillati</taxon>
        <taxon>Bacillota</taxon>
        <taxon>Bacilli</taxon>
        <taxon>Bacillales</taxon>
        <taxon>Thermoactinomycetaceae</taxon>
        <taxon>Seinonella</taxon>
    </lineage>
</organism>
<proteinExistence type="predicted"/>
<name>A0A1M4X933_9BACL</name>
<keyword evidence="2" id="KW-1185">Reference proteome</keyword>
<dbReference type="Proteomes" id="UP000184476">
    <property type="component" value="Unassembled WGS sequence"/>
</dbReference>
<evidence type="ECO:0000313" key="2">
    <source>
        <dbReference type="Proteomes" id="UP000184476"/>
    </source>
</evidence>
<dbReference type="RefSeq" id="WP_073154584.1">
    <property type="nucleotide sequence ID" value="NZ_FQVL01000004.1"/>
</dbReference>
<dbReference type="AlphaFoldDB" id="A0A1M4X933"/>
<evidence type="ECO:0000313" key="1">
    <source>
        <dbReference type="EMBL" id="SHE90014.1"/>
    </source>
</evidence>
<gene>
    <name evidence="1" type="ORF">SAMN05444392_104206</name>
</gene>
<sequence length="211" mass="24893">MSNRTNDIDVQQFVALRDRRFEKMDWEECNQDLETLFQTVVDGFPDQKLFTPKLTKARAAFSNAVVGWKEAYDQKERKGETIDPEHGEVALQVMSKCVRYRNALRKLIDFYQDNIDLASPQYLRSLEFVREQLSFTSGQLEYVAQESKLPNAREFGAYLSQSHVHESKSQETIDWDHQTAPEKLVSKIKNYEHQFQRNKKPIIRQNQERSR</sequence>
<dbReference type="EMBL" id="FQVL01000004">
    <property type="protein sequence ID" value="SHE90014.1"/>
    <property type="molecule type" value="Genomic_DNA"/>
</dbReference>
<protein>
    <submittedName>
        <fullName evidence="1">Uncharacterized protein</fullName>
    </submittedName>
</protein>
<reference evidence="1 2" key="1">
    <citation type="submission" date="2016-11" db="EMBL/GenBank/DDBJ databases">
        <authorList>
            <person name="Jaros S."/>
            <person name="Januszkiewicz K."/>
            <person name="Wedrychowicz H."/>
        </authorList>
    </citation>
    <scope>NUCLEOTIDE SEQUENCE [LARGE SCALE GENOMIC DNA]</scope>
    <source>
        <strain evidence="1 2">DSM 44666</strain>
    </source>
</reference>